<evidence type="ECO:0000256" key="1">
    <source>
        <dbReference type="SAM" id="SignalP"/>
    </source>
</evidence>
<dbReference type="AlphaFoldDB" id="A0A4R1BBS1"/>
<sequence length="643" mass="70398">MMIPCARTIFFLLLLLANAGRAAAQCPPNIGFEAGDFSNWKAYTGTVDVATGIRLSEVTPTNNRHTLMRGINPGLDPYGHFPRRCPNGGGVSVQLGNRLRGAQAEGLSYTFQVPANQDTFTLTYFYAVVFQNPDHMAAEQPRFQVWATDVSVAQRMTCASFDFVASGSIPGFHQSSVDSMVFYKDWTPASLQFLGRAGHTIRLDFRTADCTRGGHFGYAYVDVANSCSNVAAAAPICGNDSVLVLNAPFGFESYTWFDSSFGRTVGTGQTVSVSPVPAGVRYYWVDVVPYPGYGCRDTMKALVTREPVPDTPRGPRDLYFCVNQPPTSLRAQSDDGAVLIWYVSPTATVGSPVPPAPNTTVLGADTFWVSQKVLFGCESARRMIVVHVVPPPQIDLQWDDSCARRTITFRAAEVNGGPISSWEWLNDDREREEGPPERRFNFARGGSYAVTLVATSPNGCEVTRSELVQIYDILPMRPVDTLAAIGQEVRLNGSGGGGPGTRYQWSPATGLLSDTAALAVALAPDDQSYTLYARTPEGCEARSQARIRRMAGPELYVPNAFTPNRDRRNDLLRVIPVGISAFHYFSIYDRNGVLVFQTTDPNVGWDGRFKGREFGTATFVYVAEATDYLGRLLFRKGTVALIR</sequence>
<dbReference type="InterPro" id="IPR000601">
    <property type="entry name" value="PKD_dom"/>
</dbReference>
<evidence type="ECO:0000313" key="4">
    <source>
        <dbReference type="Proteomes" id="UP000295334"/>
    </source>
</evidence>
<dbReference type="RefSeq" id="WP_131449379.1">
    <property type="nucleotide sequence ID" value="NZ_SJZI01000042.1"/>
</dbReference>
<organism evidence="3 4">
    <name type="scientific">Flaviaesturariibacter flavus</name>
    <dbReference type="NCBI Taxonomy" id="2502780"/>
    <lineage>
        <taxon>Bacteria</taxon>
        <taxon>Pseudomonadati</taxon>
        <taxon>Bacteroidota</taxon>
        <taxon>Chitinophagia</taxon>
        <taxon>Chitinophagales</taxon>
        <taxon>Chitinophagaceae</taxon>
        <taxon>Flaviaestuariibacter</taxon>
    </lineage>
</organism>
<dbReference type="CDD" id="cd00146">
    <property type="entry name" value="PKD"/>
    <property type="match status" value="1"/>
</dbReference>
<dbReference type="InterPro" id="IPR013783">
    <property type="entry name" value="Ig-like_fold"/>
</dbReference>
<comment type="caution">
    <text evidence="3">The sequence shown here is derived from an EMBL/GenBank/DDBJ whole genome shotgun (WGS) entry which is preliminary data.</text>
</comment>
<feature type="signal peptide" evidence="1">
    <location>
        <begin position="1"/>
        <end position="24"/>
    </location>
</feature>
<reference evidence="3 4" key="1">
    <citation type="submission" date="2019-03" db="EMBL/GenBank/DDBJ databases">
        <authorList>
            <person name="Kim M.K.M."/>
        </authorList>
    </citation>
    <scope>NUCLEOTIDE SEQUENCE [LARGE SCALE GENOMIC DNA]</scope>
    <source>
        <strain evidence="3 4">17J68-12</strain>
    </source>
</reference>
<evidence type="ECO:0000259" key="2">
    <source>
        <dbReference type="PROSITE" id="PS50093"/>
    </source>
</evidence>
<proteinExistence type="predicted"/>
<dbReference type="Proteomes" id="UP000295334">
    <property type="component" value="Unassembled WGS sequence"/>
</dbReference>
<dbReference type="InterPro" id="IPR026341">
    <property type="entry name" value="T9SS_type_B"/>
</dbReference>
<protein>
    <submittedName>
        <fullName evidence="3">T9SS type B sorting domain-containing protein</fullName>
    </submittedName>
</protein>
<dbReference type="SUPFAM" id="SSF49299">
    <property type="entry name" value="PKD domain"/>
    <property type="match status" value="1"/>
</dbReference>
<gene>
    <name evidence="3" type="ORF">EPD60_10365</name>
</gene>
<feature type="domain" description="PKD" evidence="2">
    <location>
        <begin position="415"/>
        <end position="470"/>
    </location>
</feature>
<dbReference type="Pfam" id="PF13585">
    <property type="entry name" value="CHU_C"/>
    <property type="match status" value="1"/>
</dbReference>
<dbReference type="NCBIfam" id="TIGR04131">
    <property type="entry name" value="Bac_Flav_CTERM"/>
    <property type="match status" value="1"/>
</dbReference>
<accession>A0A4R1BBS1</accession>
<name>A0A4R1BBS1_9BACT</name>
<dbReference type="Gene3D" id="2.60.40.10">
    <property type="entry name" value="Immunoglobulins"/>
    <property type="match status" value="1"/>
</dbReference>
<feature type="chain" id="PRO_5020321635" evidence="1">
    <location>
        <begin position="25"/>
        <end position="643"/>
    </location>
</feature>
<keyword evidence="1" id="KW-0732">Signal</keyword>
<dbReference type="PROSITE" id="PS50093">
    <property type="entry name" value="PKD"/>
    <property type="match status" value="1"/>
</dbReference>
<keyword evidence="4" id="KW-1185">Reference proteome</keyword>
<dbReference type="InterPro" id="IPR035986">
    <property type="entry name" value="PKD_dom_sf"/>
</dbReference>
<dbReference type="OrthoDB" id="1490014at2"/>
<evidence type="ECO:0000313" key="3">
    <source>
        <dbReference type="EMBL" id="TCJ14388.1"/>
    </source>
</evidence>
<dbReference type="EMBL" id="SJZI01000042">
    <property type="protein sequence ID" value="TCJ14388.1"/>
    <property type="molecule type" value="Genomic_DNA"/>
</dbReference>